<reference evidence="2 3" key="1">
    <citation type="submission" date="2015-08" db="EMBL/GenBank/DDBJ databases">
        <title>Draft Genome Sequence of Rathayibacter sp. Strain VKM Ac-2596 Isolated from Leaf Gall Induced by Plant-Parasitic Nematodes.</title>
        <authorList>
            <person name="Vasilenko O.V."/>
            <person name="Starodumova I.P."/>
            <person name="Tarlachkov S.V."/>
            <person name="Dorofeeva L.V."/>
            <person name="Evtushenko L.I."/>
        </authorList>
    </citation>
    <scope>NUCLEOTIDE SEQUENCE [LARGE SCALE GENOMIC DNA]</scope>
    <source>
        <strain evidence="2 3">VKM Ac-2596</strain>
    </source>
</reference>
<evidence type="ECO:0000313" key="2">
    <source>
        <dbReference type="EMBL" id="KZX20287.1"/>
    </source>
</evidence>
<keyword evidence="3" id="KW-1185">Reference proteome</keyword>
<comment type="caution">
    <text evidence="2">The sequence shown here is derived from an EMBL/GenBank/DDBJ whole genome shotgun (WGS) entry which is preliminary data.</text>
</comment>
<feature type="region of interest" description="Disordered" evidence="1">
    <location>
        <begin position="425"/>
        <end position="472"/>
    </location>
</feature>
<dbReference type="Proteomes" id="UP000076717">
    <property type="component" value="Unassembled WGS sequence"/>
</dbReference>
<dbReference type="EMBL" id="LIIN01000114">
    <property type="protein sequence ID" value="KZX20287.1"/>
    <property type="molecule type" value="Genomic_DNA"/>
</dbReference>
<evidence type="ECO:0000313" key="3">
    <source>
        <dbReference type="Proteomes" id="UP000076717"/>
    </source>
</evidence>
<feature type="region of interest" description="Disordered" evidence="1">
    <location>
        <begin position="256"/>
        <end position="309"/>
    </location>
</feature>
<gene>
    <name evidence="2" type="ORF">ACH61_02610</name>
</gene>
<accession>A0A162J054</accession>
<sequence length="472" mass="49529">MRLRGDRADAGAASAVGDAERLVQVEVRDVATEVAEAGEAEQGVEVRAVDVNLAAGLVDEAADLGDLVFVDAVRGRVGDHQRGERLGVLADPGAQVVEVDVAQLVAGDDHDAHPREDSARRIGAVRAGGDQADGAVGVAAGPVPAADRQEPGELPLRAGVGLERDRVVAGEVGQPPLQLVDQRERALHVGLGRERVQVRELGPADRLHLSGGVELHRAGAERDHAAVQRVVGIGEALEEAHHRRLAVVAAEDGVHEEGSAPLERDGDAAGRAADEAERRVEVADGRRDGDHLEVGDGLVDRDGHRVGVDEPHVEPCVARAGDRRLRTTGDDEGHGVEEVGVTQGVAAVEQEARQKRGTSVHALGDRGESVGAVVDRVHRRHHGQQHLRGADVGGRLLAADVLLAGLQRQAVGRVARRVLAHADQAAGGAGARVPCAPRGSRRAVRRSPSARRSAARCRPRCPRRARPASGRG</sequence>
<evidence type="ECO:0000256" key="1">
    <source>
        <dbReference type="SAM" id="MobiDB-lite"/>
    </source>
</evidence>
<feature type="compositionally biased region" description="Basic residues" evidence="1">
    <location>
        <begin position="439"/>
        <end position="466"/>
    </location>
</feature>
<organism evidence="2 3">
    <name type="scientific">Rathayibacter tanaceti</name>
    <dbReference type="NCBI Taxonomy" id="1671680"/>
    <lineage>
        <taxon>Bacteria</taxon>
        <taxon>Bacillati</taxon>
        <taxon>Actinomycetota</taxon>
        <taxon>Actinomycetes</taxon>
        <taxon>Micrococcales</taxon>
        <taxon>Microbacteriaceae</taxon>
        <taxon>Rathayibacter</taxon>
    </lineage>
</organism>
<dbReference type="AlphaFoldDB" id="A0A162J054"/>
<name>A0A162J054_9MICO</name>
<protein>
    <submittedName>
        <fullName evidence="2">Uncharacterized protein</fullName>
    </submittedName>
</protein>
<proteinExistence type="predicted"/>